<dbReference type="OrthoDB" id="409558at2759"/>
<comment type="caution">
    <text evidence="1">The sequence shown here is derived from an EMBL/GenBank/DDBJ whole genome shotgun (WGS) entry which is preliminary data.</text>
</comment>
<accession>A0A9P1CDD8</accession>
<dbReference type="InterPro" id="IPR027417">
    <property type="entry name" value="P-loop_NTPase"/>
</dbReference>
<organism evidence="1">
    <name type="scientific">Cladocopium goreaui</name>
    <dbReference type="NCBI Taxonomy" id="2562237"/>
    <lineage>
        <taxon>Eukaryota</taxon>
        <taxon>Sar</taxon>
        <taxon>Alveolata</taxon>
        <taxon>Dinophyceae</taxon>
        <taxon>Suessiales</taxon>
        <taxon>Symbiodiniaceae</taxon>
        <taxon>Cladocopium</taxon>
    </lineage>
</organism>
<dbReference type="Gene3D" id="3.40.50.300">
    <property type="entry name" value="P-loop containing nucleotide triphosphate hydrolases"/>
    <property type="match status" value="1"/>
</dbReference>
<evidence type="ECO:0000313" key="2">
    <source>
        <dbReference type="EMBL" id="CAL1142018.1"/>
    </source>
</evidence>
<dbReference type="EMBL" id="CAMXCT030001286">
    <property type="protein sequence ID" value="CAL4775955.1"/>
    <property type="molecule type" value="Genomic_DNA"/>
</dbReference>
<dbReference type="Proteomes" id="UP001152797">
    <property type="component" value="Unassembled WGS sequence"/>
</dbReference>
<reference evidence="1" key="1">
    <citation type="submission" date="2022-10" db="EMBL/GenBank/DDBJ databases">
        <authorList>
            <person name="Chen Y."/>
            <person name="Dougan E. K."/>
            <person name="Chan C."/>
            <person name="Rhodes N."/>
            <person name="Thang M."/>
        </authorList>
    </citation>
    <scope>NUCLEOTIDE SEQUENCE</scope>
</reference>
<gene>
    <name evidence="1" type="ORF">C1SCF055_LOCUS15782</name>
</gene>
<proteinExistence type="predicted"/>
<evidence type="ECO:0000313" key="1">
    <source>
        <dbReference type="EMBL" id="CAI3988643.1"/>
    </source>
</evidence>
<evidence type="ECO:0000313" key="4">
    <source>
        <dbReference type="Proteomes" id="UP001152797"/>
    </source>
</evidence>
<sequence length="510" mass="56193">MFRHVAGFALRLAGAYQDAGAYGACPWAPMPKDEDFREAENGAVDPSRQFAQCAMALNAAGGHASALWETMVFGRSDPARCNDNGLTFQEMFLSPRYLAVVAAPETSRSGGWHEVILISVCIPSLCQGAAVAGLALPRLLEWRHGKAAMYHPSPGPCAVAPTDLTETLGIDDSACMQHLSKHIFLDSCIVAVYAWRIFCDASFFNALFGAQIRSLPEDDLGSGSQFAVHQEAALMHYSRCKEGAGSYMGMYFNGISESAAGYALGMCVPSLQTTWGASLEQIMKYRLGLMMSSSFPDVEIDADSVKATELMHRSELQVDWAIIGLGRSGTTSLAAWLDSHPRLRLIRDESDNFREGAFDYLFRRSLLEHLIPRVAPLGGPPRPGGRRSRIVQHGIKEPNLLLNSRGRQILAEMKRTKLLIIVKNWIDWLKSVALFVPTTACFPRNLATHGEDGNPCDFPFEKAHVFEHVSDLELKGVARYRIKVVHLNTLQAHLHAAHYGLSGRRQRHDA</sequence>
<dbReference type="AlphaFoldDB" id="A0A9P1CDD8"/>
<dbReference type="EMBL" id="CAMXCT010001286">
    <property type="protein sequence ID" value="CAI3988643.1"/>
    <property type="molecule type" value="Genomic_DNA"/>
</dbReference>
<reference evidence="2" key="2">
    <citation type="submission" date="2024-04" db="EMBL/GenBank/DDBJ databases">
        <authorList>
            <person name="Chen Y."/>
            <person name="Shah S."/>
            <person name="Dougan E. K."/>
            <person name="Thang M."/>
            <person name="Chan C."/>
        </authorList>
    </citation>
    <scope>NUCLEOTIDE SEQUENCE [LARGE SCALE GENOMIC DNA]</scope>
</reference>
<dbReference type="EMBL" id="CAMXCT020001286">
    <property type="protein sequence ID" value="CAL1142018.1"/>
    <property type="molecule type" value="Genomic_DNA"/>
</dbReference>
<dbReference type="SUPFAM" id="SSF52540">
    <property type="entry name" value="P-loop containing nucleoside triphosphate hydrolases"/>
    <property type="match status" value="1"/>
</dbReference>
<evidence type="ECO:0000313" key="3">
    <source>
        <dbReference type="EMBL" id="CAL4775955.1"/>
    </source>
</evidence>
<keyword evidence="4" id="KW-1185">Reference proteome</keyword>
<protein>
    <submittedName>
        <fullName evidence="3">Protein-tyrosine sulfotransferase</fullName>
    </submittedName>
</protein>
<name>A0A9P1CDD8_9DINO</name>